<protein>
    <submittedName>
        <fullName evidence="2">Uncharacterized protein</fullName>
    </submittedName>
</protein>
<sequence length="219" mass="25944">MKIHKYNIILMVIICVFSIIIAFIFNKYNVGFWVNIFIGIFSSGVLALILSIIGYQIERMKTLEEFYTYVLKAIANFNRFENNGDPQYTMDIVLKINDFDYTALDMSYGNIDFMFANNTHRKYIYDRIYKRVCNLKHIINDKSFHFKEYKKAINGNLPVMELFIKKIDEEIMARKREDITNEDGSVCIVSSSYNKFNNEIMDELNGKYYKIMYGRKTNI</sequence>
<feature type="transmembrane region" description="Helical" evidence="1">
    <location>
        <begin position="7"/>
        <end position="26"/>
    </location>
</feature>
<keyword evidence="3" id="KW-1185">Reference proteome</keyword>
<keyword evidence="1" id="KW-0472">Membrane</keyword>
<dbReference type="KEGG" id="fwa:DCMF_04820"/>
<evidence type="ECO:0000313" key="3">
    <source>
        <dbReference type="Proteomes" id="UP000323521"/>
    </source>
</evidence>
<dbReference type="Proteomes" id="UP000323521">
    <property type="component" value="Chromosome"/>
</dbReference>
<dbReference type="RefSeq" id="WP_214659098.1">
    <property type="nucleotide sequence ID" value="NZ_CP017634.1"/>
</dbReference>
<name>A0A3G1KP52_FORW1</name>
<evidence type="ECO:0000313" key="2">
    <source>
        <dbReference type="EMBL" id="ATW24200.1"/>
    </source>
</evidence>
<dbReference type="AlphaFoldDB" id="A0A3G1KP52"/>
<dbReference type="EMBL" id="CP017634">
    <property type="protein sequence ID" value="ATW24200.1"/>
    <property type="molecule type" value="Genomic_DNA"/>
</dbReference>
<feature type="transmembrane region" description="Helical" evidence="1">
    <location>
        <begin position="32"/>
        <end position="55"/>
    </location>
</feature>
<keyword evidence="1" id="KW-1133">Transmembrane helix</keyword>
<accession>A0A3G1KP52</accession>
<keyword evidence="1" id="KW-0812">Transmembrane</keyword>
<proteinExistence type="predicted"/>
<organism evidence="2 3">
    <name type="scientific">Formimonas warabiya</name>
    <dbReference type="NCBI Taxonomy" id="1761012"/>
    <lineage>
        <taxon>Bacteria</taxon>
        <taxon>Bacillati</taxon>
        <taxon>Bacillota</taxon>
        <taxon>Clostridia</taxon>
        <taxon>Eubacteriales</taxon>
        <taxon>Peptococcaceae</taxon>
        <taxon>Candidatus Formimonas</taxon>
    </lineage>
</organism>
<gene>
    <name evidence="2" type="ORF">DCMF_04820</name>
</gene>
<evidence type="ECO:0000256" key="1">
    <source>
        <dbReference type="SAM" id="Phobius"/>
    </source>
</evidence>
<reference evidence="2 3" key="1">
    <citation type="submission" date="2016-10" db="EMBL/GenBank/DDBJ databases">
        <title>Complete Genome Sequence of Peptococcaceae strain DCMF.</title>
        <authorList>
            <person name="Edwards R.J."/>
            <person name="Holland S.I."/>
            <person name="Deshpande N.P."/>
            <person name="Wong Y.K."/>
            <person name="Ertan H."/>
            <person name="Manefield M."/>
            <person name="Russell T.L."/>
            <person name="Lee M.J."/>
        </authorList>
    </citation>
    <scope>NUCLEOTIDE SEQUENCE [LARGE SCALE GENOMIC DNA]</scope>
    <source>
        <strain evidence="2 3">DCMF</strain>
    </source>
</reference>